<evidence type="ECO:0000256" key="2">
    <source>
        <dbReference type="ARBA" id="ARBA00011245"/>
    </source>
</evidence>
<evidence type="ECO:0000256" key="1">
    <source>
        <dbReference type="ARBA" id="ARBA00001913"/>
    </source>
</evidence>
<dbReference type="PANTHER" id="PTHR11122">
    <property type="entry name" value="APOSPORY-ASSOCIATED PROTEIN C-RELATED"/>
    <property type="match status" value="1"/>
</dbReference>
<dbReference type="HOGENOM" id="CLU_057834_1_0_10"/>
<dbReference type="InterPro" id="IPR014718">
    <property type="entry name" value="GH-type_carb-bd"/>
</dbReference>
<gene>
    <name evidence="4" type="ordered locus">Solca_1922</name>
</gene>
<dbReference type="GO" id="GO:0005975">
    <property type="term" value="P:carbohydrate metabolic process"/>
    <property type="evidence" value="ECO:0007669"/>
    <property type="project" value="InterPro"/>
</dbReference>
<dbReference type="eggNOG" id="COG2017">
    <property type="taxonomic scope" value="Bacteria"/>
</dbReference>
<sequence>MHILENEFLSIKVKTKGAELCSLFNKKTGLEYMWQAEETWPKHAPILFPFVGKLKNDTYYYKEQSYNLPQHGFARDMNFKLASYDDKELVFRLESDAETLLKYPFNFSLEIVYRMEAEVLEVITRVINADDKEMYFSIGFHPAFKIPLTVNEKYSDYFLEFERTETIKRWSVENGLIGKPYKIVLNNENVLPLSYELFKDDAIVLKGLHSQKISIRNQLQNSGLDFFFNNFPFFGIWAKQNSDFVCLEPWQGIADSVYSTQKLTEKEGILSLPPNGVFICGYKVRSF</sequence>
<comment type="subunit">
    <text evidence="2">Monomer.</text>
</comment>
<evidence type="ECO:0000313" key="4">
    <source>
        <dbReference type="EMBL" id="AFD06982.1"/>
    </source>
</evidence>
<dbReference type="Pfam" id="PF01263">
    <property type="entry name" value="Aldose_epim"/>
    <property type="match status" value="1"/>
</dbReference>
<proteinExistence type="predicted"/>
<dbReference type="OrthoDB" id="9795355at2"/>
<organism evidence="4 5">
    <name type="scientific">Solitalea canadensis (strain ATCC 29591 / DSM 3403 / JCM 21819 / LMG 8368 / NBRC 15130 / NCIMB 12057 / USAM 9D)</name>
    <name type="common">Flexibacter canadensis</name>
    <dbReference type="NCBI Taxonomy" id="929556"/>
    <lineage>
        <taxon>Bacteria</taxon>
        <taxon>Pseudomonadati</taxon>
        <taxon>Bacteroidota</taxon>
        <taxon>Sphingobacteriia</taxon>
        <taxon>Sphingobacteriales</taxon>
        <taxon>Sphingobacteriaceae</taxon>
        <taxon>Solitalea</taxon>
    </lineage>
</organism>
<keyword evidence="5" id="KW-1185">Reference proteome</keyword>
<dbReference type="InterPro" id="IPR037481">
    <property type="entry name" value="LacX"/>
</dbReference>
<dbReference type="InterPro" id="IPR011013">
    <property type="entry name" value="Gal_mutarotase_sf_dom"/>
</dbReference>
<evidence type="ECO:0000256" key="3">
    <source>
        <dbReference type="ARBA" id="ARBA00022837"/>
    </source>
</evidence>
<evidence type="ECO:0000313" key="5">
    <source>
        <dbReference type="Proteomes" id="UP000007590"/>
    </source>
</evidence>
<protein>
    <submittedName>
        <fullName evidence="4">Galactose mutarotase-like enzyme</fullName>
    </submittedName>
</protein>
<dbReference type="STRING" id="929556.Solca_1922"/>
<dbReference type="Proteomes" id="UP000007590">
    <property type="component" value="Chromosome"/>
</dbReference>
<dbReference type="PANTHER" id="PTHR11122:SF13">
    <property type="entry name" value="GLUCOSE-6-PHOSPHATE 1-EPIMERASE"/>
    <property type="match status" value="1"/>
</dbReference>
<dbReference type="AlphaFoldDB" id="H8KQW1"/>
<dbReference type="GO" id="GO:0030246">
    <property type="term" value="F:carbohydrate binding"/>
    <property type="evidence" value="ECO:0007669"/>
    <property type="project" value="InterPro"/>
</dbReference>
<name>H8KQW1_SOLCM</name>
<dbReference type="CDD" id="cd09024">
    <property type="entry name" value="Aldose_epim_lacX"/>
    <property type="match status" value="1"/>
</dbReference>
<accession>H8KQW1</accession>
<dbReference type="Gene3D" id="2.70.98.10">
    <property type="match status" value="1"/>
</dbReference>
<dbReference type="SUPFAM" id="SSF74650">
    <property type="entry name" value="Galactose mutarotase-like"/>
    <property type="match status" value="1"/>
</dbReference>
<dbReference type="EMBL" id="CP003349">
    <property type="protein sequence ID" value="AFD06982.1"/>
    <property type="molecule type" value="Genomic_DNA"/>
</dbReference>
<dbReference type="RefSeq" id="WP_014680209.1">
    <property type="nucleotide sequence ID" value="NC_017770.1"/>
</dbReference>
<dbReference type="GO" id="GO:0016853">
    <property type="term" value="F:isomerase activity"/>
    <property type="evidence" value="ECO:0007669"/>
    <property type="project" value="InterPro"/>
</dbReference>
<dbReference type="KEGG" id="scn:Solca_1922"/>
<comment type="cofactor">
    <cofactor evidence="1">
        <name>Ca(2+)</name>
        <dbReference type="ChEBI" id="CHEBI:29108"/>
    </cofactor>
</comment>
<dbReference type="InterPro" id="IPR008183">
    <property type="entry name" value="Aldose_1/G6P_1-epimerase"/>
</dbReference>
<keyword evidence="3" id="KW-0106">Calcium</keyword>
<reference evidence="4" key="1">
    <citation type="submission" date="2012-02" db="EMBL/GenBank/DDBJ databases">
        <title>The complete genome of Solitalea canadensis DSM 3403.</title>
        <authorList>
            <consortium name="US DOE Joint Genome Institute (JGI-PGF)"/>
            <person name="Lucas S."/>
            <person name="Copeland A."/>
            <person name="Lapidus A."/>
            <person name="Glavina del Rio T."/>
            <person name="Dalin E."/>
            <person name="Tice H."/>
            <person name="Bruce D."/>
            <person name="Goodwin L."/>
            <person name="Pitluck S."/>
            <person name="Peters L."/>
            <person name="Ovchinnikova G."/>
            <person name="Lu M."/>
            <person name="Kyrpides N."/>
            <person name="Mavromatis K."/>
            <person name="Ivanova N."/>
            <person name="Brettin T."/>
            <person name="Detter J.C."/>
            <person name="Han C."/>
            <person name="Larimer F."/>
            <person name="Land M."/>
            <person name="Hauser L."/>
            <person name="Markowitz V."/>
            <person name="Cheng J.-F."/>
            <person name="Hugenholtz P."/>
            <person name="Woyke T."/>
            <person name="Wu D."/>
            <person name="Spring S."/>
            <person name="Schroeder M."/>
            <person name="Kopitz M."/>
            <person name="Brambilla E."/>
            <person name="Klenk H.-P."/>
            <person name="Eisen J.A."/>
        </authorList>
    </citation>
    <scope>NUCLEOTIDE SEQUENCE</scope>
    <source>
        <strain evidence="4">DSM 3403</strain>
    </source>
</reference>